<organism evidence="2 3">
    <name type="scientific">Streptomyces litchfieldiae</name>
    <dbReference type="NCBI Taxonomy" id="3075543"/>
    <lineage>
        <taxon>Bacteria</taxon>
        <taxon>Bacillati</taxon>
        <taxon>Actinomycetota</taxon>
        <taxon>Actinomycetes</taxon>
        <taxon>Kitasatosporales</taxon>
        <taxon>Streptomycetaceae</taxon>
        <taxon>Streptomyces</taxon>
    </lineage>
</organism>
<sequence length="433" mass="46153">MPSEDIPTAATEDEGPRHAVPRKSLLRRLHMPVGKAIALAAMPSAALLGMGFTSPLAKASQQPENPFQDGPCVEVPDAEVPEEEAAAQEQSQEPAEDASSEPEPEESEEDEAAQDEPAEPQETEQAERPEEAQEPAAETEAEAQTEAETEAAEEEPNPLDPLGIGDGLEAIGEGLGDLLTPGDEEDEDQGGDTGDSGDAEAPAEPQEPEESEEPAASEETADEERAAEDEEPETPPEEETDPGTEESEPQETETEDPFAPDAEGREPFPCPVEELVAGTDEQTPLPLPNEPWYLEATYLTLRGLSYHGVVNVTTADGTVKQVLKFTAEKVDIGDLHQIVDGPNGVRHHVATDPGSNSTFRGGTVTMYTERLEGNLFGVIPIVFDAEHQPPLDLPVVHFTDVFVTQAGQFGGNLTMQGMDLYTTSDGPTVPAAP</sequence>
<dbReference type="Proteomes" id="UP001183246">
    <property type="component" value="Unassembled WGS sequence"/>
</dbReference>
<gene>
    <name evidence="2" type="ORF">RM590_01695</name>
</gene>
<evidence type="ECO:0000313" key="3">
    <source>
        <dbReference type="Proteomes" id="UP001183246"/>
    </source>
</evidence>
<reference evidence="3" key="1">
    <citation type="submission" date="2023-07" db="EMBL/GenBank/DDBJ databases">
        <title>30 novel species of actinomycetes from the DSMZ collection.</title>
        <authorList>
            <person name="Nouioui I."/>
        </authorList>
    </citation>
    <scope>NUCLEOTIDE SEQUENCE [LARGE SCALE GENOMIC DNA]</scope>
    <source>
        <strain evidence="3">DSM 44938</strain>
    </source>
</reference>
<feature type="compositionally biased region" description="Acidic residues" evidence="1">
    <location>
        <begin position="206"/>
        <end position="258"/>
    </location>
</feature>
<dbReference type="EMBL" id="JAVREL010000001">
    <property type="protein sequence ID" value="MDT0341372.1"/>
    <property type="molecule type" value="Genomic_DNA"/>
</dbReference>
<keyword evidence="3" id="KW-1185">Reference proteome</keyword>
<accession>A0ABU2MIF1</accession>
<feature type="compositionally biased region" description="Acidic residues" evidence="1">
    <location>
        <begin position="76"/>
        <end position="86"/>
    </location>
</feature>
<evidence type="ECO:0000256" key="1">
    <source>
        <dbReference type="SAM" id="MobiDB-lite"/>
    </source>
</evidence>
<comment type="caution">
    <text evidence="2">The sequence shown here is derived from an EMBL/GenBank/DDBJ whole genome shotgun (WGS) entry which is preliminary data.</text>
</comment>
<name>A0ABU2MIF1_9ACTN</name>
<feature type="compositionally biased region" description="Acidic residues" evidence="1">
    <location>
        <begin position="137"/>
        <end position="157"/>
    </location>
</feature>
<feature type="compositionally biased region" description="Acidic residues" evidence="1">
    <location>
        <begin position="94"/>
        <end position="124"/>
    </location>
</feature>
<feature type="region of interest" description="Disordered" evidence="1">
    <location>
        <begin position="56"/>
        <end position="269"/>
    </location>
</feature>
<evidence type="ECO:0000313" key="2">
    <source>
        <dbReference type="EMBL" id="MDT0341372.1"/>
    </source>
</evidence>
<proteinExistence type="predicted"/>
<feature type="compositionally biased region" description="Acidic residues" evidence="1">
    <location>
        <begin position="182"/>
        <end position="198"/>
    </location>
</feature>
<protein>
    <submittedName>
        <fullName evidence="2">Uncharacterized protein</fullName>
    </submittedName>
</protein>
<feature type="region of interest" description="Disordered" evidence="1">
    <location>
        <begin position="1"/>
        <end position="23"/>
    </location>
</feature>
<dbReference type="RefSeq" id="WP_311702491.1">
    <property type="nucleotide sequence ID" value="NZ_JAVREL010000001.1"/>
</dbReference>